<sequence>MTTRDRFPAMRLSTPGGALELHPLEPARPESDDDVLVRMAYAGVNPVDSYVRAGTVGDPNLLPRTLGVEGVGESGGQWYVVHGGGIGVARDGTWAEYVVAPRDALVPVPAGLDLELAACAGVVGATAVRVTCDLADVTKDDRVLVLGAAGGVGTAVTSVALSRGADVWGQVGDPAKADVVVDGWAEPVVAATPDELRELVAGLGITVAFDALGGGYTGVLVESLAPHGRLISYGVAAGPRSELPMQALYRKNITVRGYGGVAEPEERVRSAIGRALDQLAAADMKIPVDRVVPLDRAEEALEDLKARRVRGKVLLDTRTVEEWA</sequence>
<dbReference type="InterPro" id="IPR036291">
    <property type="entry name" value="NAD(P)-bd_dom_sf"/>
</dbReference>
<evidence type="ECO:0000256" key="2">
    <source>
        <dbReference type="ARBA" id="ARBA00023002"/>
    </source>
</evidence>
<evidence type="ECO:0000313" key="4">
    <source>
        <dbReference type="EMBL" id="MFC3898193.1"/>
    </source>
</evidence>
<protein>
    <submittedName>
        <fullName evidence="4">Zinc-binding alcohol dehydrogenase family protein</fullName>
    </submittedName>
</protein>
<evidence type="ECO:0000259" key="3">
    <source>
        <dbReference type="SMART" id="SM00829"/>
    </source>
</evidence>
<accession>A0ABV8C890</accession>
<dbReference type="Proteomes" id="UP001595690">
    <property type="component" value="Unassembled WGS sequence"/>
</dbReference>
<dbReference type="SUPFAM" id="SSF50129">
    <property type="entry name" value="GroES-like"/>
    <property type="match status" value="1"/>
</dbReference>
<comment type="caution">
    <text evidence="4">The sequence shown here is derived from an EMBL/GenBank/DDBJ whole genome shotgun (WGS) entry which is preliminary data.</text>
</comment>
<reference evidence="5" key="1">
    <citation type="journal article" date="2019" name="Int. J. Syst. Evol. Microbiol.">
        <title>The Global Catalogue of Microorganisms (GCM) 10K type strain sequencing project: providing services to taxonomists for standard genome sequencing and annotation.</title>
        <authorList>
            <consortium name="The Broad Institute Genomics Platform"/>
            <consortium name="The Broad Institute Genome Sequencing Center for Infectious Disease"/>
            <person name="Wu L."/>
            <person name="Ma J."/>
        </authorList>
    </citation>
    <scope>NUCLEOTIDE SEQUENCE [LARGE SCALE GENOMIC DNA]</scope>
    <source>
        <strain evidence="5">CGMCC 4.7405</strain>
    </source>
</reference>
<feature type="domain" description="Enoyl reductase (ER)" evidence="3">
    <location>
        <begin position="16"/>
        <end position="315"/>
    </location>
</feature>
<organism evidence="4 5">
    <name type="scientific">Lentzea rhizosphaerae</name>
    <dbReference type="NCBI Taxonomy" id="2041025"/>
    <lineage>
        <taxon>Bacteria</taxon>
        <taxon>Bacillati</taxon>
        <taxon>Actinomycetota</taxon>
        <taxon>Actinomycetes</taxon>
        <taxon>Pseudonocardiales</taxon>
        <taxon>Pseudonocardiaceae</taxon>
        <taxon>Lentzea</taxon>
    </lineage>
</organism>
<dbReference type="InterPro" id="IPR011032">
    <property type="entry name" value="GroES-like_sf"/>
</dbReference>
<gene>
    <name evidence="4" type="ORF">ACFOWZ_42575</name>
</gene>
<proteinExistence type="predicted"/>
<dbReference type="Gene3D" id="3.40.50.720">
    <property type="entry name" value="NAD(P)-binding Rossmann-like Domain"/>
    <property type="match status" value="1"/>
</dbReference>
<keyword evidence="5" id="KW-1185">Reference proteome</keyword>
<dbReference type="Pfam" id="PF08240">
    <property type="entry name" value="ADH_N"/>
    <property type="match status" value="1"/>
</dbReference>
<dbReference type="InterPro" id="IPR013154">
    <property type="entry name" value="ADH-like_N"/>
</dbReference>
<evidence type="ECO:0000313" key="5">
    <source>
        <dbReference type="Proteomes" id="UP001595690"/>
    </source>
</evidence>
<keyword evidence="1" id="KW-0521">NADP</keyword>
<dbReference type="RefSeq" id="WP_382379669.1">
    <property type="nucleotide sequence ID" value="NZ_JBHRZI010000046.1"/>
</dbReference>
<dbReference type="Pfam" id="PF13602">
    <property type="entry name" value="ADH_zinc_N_2"/>
    <property type="match status" value="1"/>
</dbReference>
<dbReference type="InterPro" id="IPR020843">
    <property type="entry name" value="ER"/>
</dbReference>
<dbReference type="SUPFAM" id="SSF51735">
    <property type="entry name" value="NAD(P)-binding Rossmann-fold domains"/>
    <property type="match status" value="1"/>
</dbReference>
<keyword evidence="2" id="KW-0560">Oxidoreductase</keyword>
<dbReference type="EMBL" id="JBHRZI010000046">
    <property type="protein sequence ID" value="MFC3898193.1"/>
    <property type="molecule type" value="Genomic_DNA"/>
</dbReference>
<evidence type="ECO:0000256" key="1">
    <source>
        <dbReference type="ARBA" id="ARBA00022857"/>
    </source>
</evidence>
<dbReference type="PANTHER" id="PTHR48106">
    <property type="entry name" value="QUINONE OXIDOREDUCTASE PIG3-RELATED"/>
    <property type="match status" value="1"/>
</dbReference>
<dbReference type="Gene3D" id="3.90.180.10">
    <property type="entry name" value="Medium-chain alcohol dehydrogenases, catalytic domain"/>
    <property type="match status" value="1"/>
</dbReference>
<name>A0ABV8C890_9PSEU</name>
<dbReference type="SMART" id="SM00829">
    <property type="entry name" value="PKS_ER"/>
    <property type="match status" value="1"/>
</dbReference>